<dbReference type="InterPro" id="IPR057678">
    <property type="entry name" value="DUF7918"/>
</dbReference>
<reference evidence="2" key="2">
    <citation type="submission" date="2020-05" db="EMBL/GenBank/DDBJ databases">
        <authorList>
            <person name="Kim H.-S."/>
            <person name="Proctor R.H."/>
            <person name="Brown D.W."/>
        </authorList>
    </citation>
    <scope>NUCLEOTIDE SEQUENCE</scope>
    <source>
        <strain evidence="2">NRRL 20472</strain>
    </source>
</reference>
<dbReference type="Pfam" id="PF25534">
    <property type="entry name" value="DUF7918"/>
    <property type="match status" value="1"/>
</dbReference>
<reference evidence="2" key="1">
    <citation type="journal article" date="2020" name="BMC Genomics">
        <title>Correction to: Identification and distribution of gene clusters required for synthesis of sphingolipid metabolism inhibitors in diverse species of the filamentous fungus Fusarium.</title>
        <authorList>
            <person name="Kim H.S."/>
            <person name="Lohmar J.M."/>
            <person name="Busman M."/>
            <person name="Brown D.W."/>
            <person name="Naumann T.A."/>
            <person name="Divon H.H."/>
            <person name="Lysoe E."/>
            <person name="Uhlig S."/>
            <person name="Proctor R.H."/>
        </authorList>
    </citation>
    <scope>NUCLEOTIDE SEQUENCE</scope>
    <source>
        <strain evidence="2">NRRL 20472</strain>
    </source>
</reference>
<feature type="domain" description="DUF7918" evidence="1">
    <location>
        <begin position="10"/>
        <end position="238"/>
    </location>
</feature>
<gene>
    <name evidence="2" type="ORF">FSARC_2287</name>
</gene>
<dbReference type="PANTHER" id="PTHR36223:SF1">
    <property type="entry name" value="TRANSCRIPTION ELONGATION FACTOR EAF N-TERMINAL DOMAIN-CONTAINING PROTEIN"/>
    <property type="match status" value="1"/>
</dbReference>
<protein>
    <recommendedName>
        <fullName evidence="1">DUF7918 domain-containing protein</fullName>
    </recommendedName>
</protein>
<name>A0A8H4XDV5_9HYPO</name>
<dbReference type="OrthoDB" id="3364132at2759"/>
<dbReference type="Proteomes" id="UP000622797">
    <property type="component" value="Unassembled WGS sequence"/>
</dbReference>
<sequence>MAVLEGVPHVTARIRVVEELATEYDPPEDFAPDDDINTEGAPTPTKHCYIESKLGAKYTIEVTLQPSLKLPKGHDYVAADVYIDGQFMDAGGARKRDGPKTISISNTGIAGETRNGKPMVREFVFSPVTKTDSATNEKIDDDVKRAKTLGTINVCLGTGKVENTELWEPQAEYNDQELNLAEKALKGKEISHGTSLTASTEAEPQSCVILRDERSLGNFFFHYRSHEALQCEMIIPRTPSPEPSVTISHAEDVLSHLSESDIRRLAMERLHENQIKNESPRVKREADQPLHTARPWKIVKLDDGKQAVDLTDG</sequence>
<evidence type="ECO:0000313" key="3">
    <source>
        <dbReference type="Proteomes" id="UP000622797"/>
    </source>
</evidence>
<organism evidence="2 3">
    <name type="scientific">Fusarium sarcochroum</name>
    <dbReference type="NCBI Taxonomy" id="1208366"/>
    <lineage>
        <taxon>Eukaryota</taxon>
        <taxon>Fungi</taxon>
        <taxon>Dikarya</taxon>
        <taxon>Ascomycota</taxon>
        <taxon>Pezizomycotina</taxon>
        <taxon>Sordariomycetes</taxon>
        <taxon>Hypocreomycetidae</taxon>
        <taxon>Hypocreales</taxon>
        <taxon>Nectriaceae</taxon>
        <taxon>Fusarium</taxon>
        <taxon>Fusarium lateritium species complex</taxon>
    </lineage>
</organism>
<evidence type="ECO:0000259" key="1">
    <source>
        <dbReference type="Pfam" id="PF25534"/>
    </source>
</evidence>
<accession>A0A8H4XDV5</accession>
<evidence type="ECO:0000313" key="2">
    <source>
        <dbReference type="EMBL" id="KAF4970730.1"/>
    </source>
</evidence>
<comment type="caution">
    <text evidence="2">The sequence shown here is derived from an EMBL/GenBank/DDBJ whole genome shotgun (WGS) entry which is preliminary data.</text>
</comment>
<proteinExistence type="predicted"/>
<dbReference type="AlphaFoldDB" id="A0A8H4XDV5"/>
<dbReference type="PANTHER" id="PTHR36223">
    <property type="entry name" value="BETA-LACTAMASE-TYPE TRANSPEPTIDASE FOLD DOMAIN CONTAINING PROTEIN"/>
    <property type="match status" value="1"/>
</dbReference>
<keyword evidence="3" id="KW-1185">Reference proteome</keyword>
<dbReference type="EMBL" id="JABEXW010000112">
    <property type="protein sequence ID" value="KAF4970730.1"/>
    <property type="molecule type" value="Genomic_DNA"/>
</dbReference>